<dbReference type="InterPro" id="IPR052342">
    <property type="entry name" value="MCH/BMMD"/>
</dbReference>
<gene>
    <name evidence="1" type="ORF">PS467_39505</name>
</gene>
<protein>
    <submittedName>
        <fullName evidence="1">MaoC family dehydratase</fullName>
    </submittedName>
</protein>
<dbReference type="InterPro" id="IPR048274">
    <property type="entry name" value="MC_hydratase"/>
</dbReference>
<proteinExistence type="predicted"/>
<dbReference type="InterPro" id="IPR029069">
    <property type="entry name" value="HotDog_dom_sf"/>
</dbReference>
<dbReference type="PANTHER" id="PTHR43664">
    <property type="entry name" value="MONOAMINE OXIDASE-RELATED"/>
    <property type="match status" value="1"/>
</dbReference>
<organism evidence="1 2">
    <name type="scientific">Streptomyces luomodiensis</name>
    <dbReference type="NCBI Taxonomy" id="3026192"/>
    <lineage>
        <taxon>Bacteria</taxon>
        <taxon>Bacillati</taxon>
        <taxon>Actinomycetota</taxon>
        <taxon>Actinomycetes</taxon>
        <taxon>Kitasatosporales</taxon>
        <taxon>Streptomycetaceae</taxon>
        <taxon>Streptomyces</taxon>
    </lineage>
</organism>
<dbReference type="RefSeq" id="WP_268976499.1">
    <property type="nucleotide sequence ID" value="NZ_CP117522.1"/>
</dbReference>
<dbReference type="EMBL" id="CP117522">
    <property type="protein sequence ID" value="WNF00999.1"/>
    <property type="molecule type" value="Genomic_DNA"/>
</dbReference>
<dbReference type="Gene3D" id="3.10.129.10">
    <property type="entry name" value="Hotdog Thioesterase"/>
    <property type="match status" value="1"/>
</dbReference>
<dbReference type="Pfam" id="PF19315">
    <property type="entry name" value="MC_hydratase"/>
    <property type="match status" value="1"/>
</dbReference>
<evidence type="ECO:0000313" key="2">
    <source>
        <dbReference type="Proteomes" id="UP001305606"/>
    </source>
</evidence>
<accession>A0ABY9VBH6</accession>
<dbReference type="Proteomes" id="UP001305606">
    <property type="component" value="Chromosome"/>
</dbReference>
<evidence type="ECO:0000313" key="1">
    <source>
        <dbReference type="EMBL" id="WNF00999.1"/>
    </source>
</evidence>
<dbReference type="PANTHER" id="PTHR43664:SF1">
    <property type="entry name" value="BETA-METHYLMALYL-COA DEHYDRATASE"/>
    <property type="match status" value="1"/>
</dbReference>
<dbReference type="SUPFAM" id="SSF54637">
    <property type="entry name" value="Thioesterase/thiol ester dehydrase-isomerase"/>
    <property type="match status" value="1"/>
</dbReference>
<sequence>MTTENPDQDATRTAVVEGWQGRYFEDFTTGDVYRHPLGRTVLETDNSWLTLLTQNTAPLHFDRHYSAGTTWGKPLVDSTFTLALVTGQSVTDISQHVMANLGWDRVRLPNPVFEGDTIYSQSEVLNTRESASRPDVGIISVRTIGYNQDGVIVITFERTLMVYRRGHGPRFAAVEPVWDERSRRAAGLH</sequence>
<keyword evidence="2" id="KW-1185">Reference proteome</keyword>
<name>A0ABY9VBH6_9ACTN</name>
<reference evidence="1 2" key="1">
    <citation type="submission" date="2023-02" db="EMBL/GenBank/DDBJ databases">
        <title>Streptomyces sp. SCA4-21 with antifungal activity against Fusarium oxysporum f. sp. cubense, Streptomyces sp. SCA2-17 with antifungal activity against Fusarium oxysporum f. sp. cubense.</title>
        <authorList>
            <person name="Qi D."/>
        </authorList>
    </citation>
    <scope>NUCLEOTIDE SEQUENCE [LARGE SCALE GENOMIC DNA]</scope>
    <source>
        <strain evidence="1 2">SCA4-21</strain>
    </source>
</reference>
<dbReference type="CDD" id="cd03451">
    <property type="entry name" value="FkbR2"/>
    <property type="match status" value="1"/>
</dbReference>